<feature type="transmembrane region" description="Helical" evidence="6">
    <location>
        <begin position="302"/>
        <end position="325"/>
    </location>
</feature>
<dbReference type="Gene3D" id="6.10.340.10">
    <property type="match status" value="1"/>
</dbReference>
<feature type="domain" description="Methyl-accepting transducer" evidence="7">
    <location>
        <begin position="461"/>
        <end position="690"/>
    </location>
</feature>
<evidence type="ECO:0000256" key="4">
    <source>
        <dbReference type="PROSITE-ProRule" id="PRU00284"/>
    </source>
</evidence>
<keyword evidence="6" id="KW-1133">Transmembrane helix</keyword>
<evidence type="ECO:0000313" key="9">
    <source>
        <dbReference type="EMBL" id="MBB6484724.1"/>
    </source>
</evidence>
<dbReference type="PANTHER" id="PTHR43531">
    <property type="entry name" value="PROTEIN ICFG"/>
    <property type="match status" value="1"/>
</dbReference>
<protein>
    <submittedName>
        <fullName evidence="9">Methyl-accepting chemotaxis protein</fullName>
    </submittedName>
</protein>
<evidence type="ECO:0000256" key="5">
    <source>
        <dbReference type="SAM" id="Coils"/>
    </source>
</evidence>
<dbReference type="PRINTS" id="PR00260">
    <property type="entry name" value="CHEMTRNSDUCR"/>
</dbReference>
<dbReference type="AlphaFoldDB" id="A0A7X0IQ05"/>
<feature type="domain" description="HAMP" evidence="8">
    <location>
        <begin position="404"/>
        <end position="456"/>
    </location>
</feature>
<evidence type="ECO:0000313" key="10">
    <source>
        <dbReference type="Proteomes" id="UP000565576"/>
    </source>
</evidence>
<dbReference type="PANTHER" id="PTHR43531:SF11">
    <property type="entry name" value="METHYL-ACCEPTING CHEMOTAXIS PROTEIN 3"/>
    <property type="match status" value="1"/>
</dbReference>
<dbReference type="InterPro" id="IPR051310">
    <property type="entry name" value="MCP_chemotaxis"/>
</dbReference>
<keyword evidence="2" id="KW-0145">Chemotaxis</keyword>
<dbReference type="InterPro" id="IPR004089">
    <property type="entry name" value="MCPsignal_dom"/>
</dbReference>
<dbReference type="Pfam" id="PF08376">
    <property type="entry name" value="NIT"/>
    <property type="match status" value="1"/>
</dbReference>
<dbReference type="PROSITE" id="PS50885">
    <property type="entry name" value="HAMP"/>
    <property type="match status" value="1"/>
</dbReference>
<dbReference type="CDD" id="cd11386">
    <property type="entry name" value="MCP_signal"/>
    <property type="match status" value="1"/>
</dbReference>
<keyword evidence="6" id="KW-0472">Membrane</keyword>
<feature type="coiled-coil region" evidence="5">
    <location>
        <begin position="480"/>
        <end position="510"/>
    </location>
</feature>
<reference evidence="9 10" key="1">
    <citation type="submission" date="2020-08" db="EMBL/GenBank/DDBJ databases">
        <title>Genomic Encyclopedia of Type Strains, Phase IV (KMG-V): Genome sequencing to study the core and pangenomes of soil and plant-associated prokaryotes.</title>
        <authorList>
            <person name="Whitman W."/>
        </authorList>
    </citation>
    <scope>NUCLEOTIDE SEQUENCE [LARGE SCALE GENOMIC DNA]</scope>
    <source>
        <strain evidence="9 10">SEMIA 4060</strain>
    </source>
</reference>
<dbReference type="InterPro" id="IPR003660">
    <property type="entry name" value="HAMP_dom"/>
</dbReference>
<sequence length="723" mass="78120">MSKFSLQQLLYLIAAAPLLAFLWLGMQVVSQAYDKYSVIERQTVVQHLAEAGRKIAQALPAEDFSTPETRARQRAVTDEALGSLLAAFGAWRSAGNTDKTIENDIGIIRSKLAGLPEYRRHVDANGEVDSSEALTVLQPASAAGLDLVRRSAATIDDLGLARLIDGYHALLQVGDAGQIEINFGKQFLGGTPLTQDDLAFLLHARNLRDTYSQKIEEFLPRTQVEKLSAFHAGPQGLFLEKTMQAMYRNETVTADARAVAEWLSATNAQTDIVNTVVDETSALLERLTSERIAHLKWQLESVLMLSIGIFLAAMALCLSTARVVSKMVRSICHRMMRLAQGETAESVPFVQRRDLVGEMARCVDVFRDAAKRNAALETEAEESRRNADMERQRIEREAAEQAESRLQAATGSLAAGLNRLASGDLLCEISDRFAPQFEPLRHDFNGSVRQLRTALSTVGQAVKVVHSGSSEISAASDNLAKRTEAQAASLEETAAALEEISANVRATSQRTGEVRDLVSETRGNARKFSTVAEDAIRAMQGIETSSQQIGQIIAVIDEIAFQTNLLALNAGVEAARAGDAGRGFAVVAHEVRELAQRAATAAKEIKTLINASRERVVDGVKLVGATGEGLGAISELVQSIHDHMDAIAMAAKEQSSGLQQVNTAVNIMDQATQSNAAMVEEMTASATCLVQEAQGLSSMLEKFVTAADTGRDHRIANRSTRAA</sequence>
<dbReference type="Gene3D" id="1.10.287.950">
    <property type="entry name" value="Methyl-accepting chemotaxis protein"/>
    <property type="match status" value="1"/>
</dbReference>
<dbReference type="InterPro" id="IPR004090">
    <property type="entry name" value="Chemotax_Me-accpt_rcpt"/>
</dbReference>
<organism evidence="9 10">
    <name type="scientific">Rhizobium lusitanum</name>
    <dbReference type="NCBI Taxonomy" id="293958"/>
    <lineage>
        <taxon>Bacteria</taxon>
        <taxon>Pseudomonadati</taxon>
        <taxon>Pseudomonadota</taxon>
        <taxon>Alphaproteobacteria</taxon>
        <taxon>Hyphomicrobiales</taxon>
        <taxon>Rhizobiaceae</taxon>
        <taxon>Rhizobium/Agrobacterium group</taxon>
        <taxon>Rhizobium</taxon>
    </lineage>
</organism>
<dbReference type="GO" id="GO:0016020">
    <property type="term" value="C:membrane"/>
    <property type="evidence" value="ECO:0007669"/>
    <property type="project" value="UniProtKB-SubCell"/>
</dbReference>
<evidence type="ECO:0000259" key="8">
    <source>
        <dbReference type="PROSITE" id="PS50885"/>
    </source>
</evidence>
<dbReference type="EMBL" id="JACHBG010000003">
    <property type="protein sequence ID" value="MBB6484724.1"/>
    <property type="molecule type" value="Genomic_DNA"/>
</dbReference>
<gene>
    <name evidence="9" type="ORF">GGD46_002002</name>
</gene>
<keyword evidence="4" id="KW-0807">Transducer</keyword>
<evidence type="ECO:0000256" key="6">
    <source>
        <dbReference type="SAM" id="Phobius"/>
    </source>
</evidence>
<feature type="coiled-coil region" evidence="5">
    <location>
        <begin position="366"/>
        <end position="409"/>
    </location>
</feature>
<dbReference type="GO" id="GO:0004888">
    <property type="term" value="F:transmembrane signaling receptor activity"/>
    <property type="evidence" value="ECO:0007669"/>
    <property type="project" value="InterPro"/>
</dbReference>
<dbReference type="Pfam" id="PF00015">
    <property type="entry name" value="MCPsignal"/>
    <property type="match status" value="1"/>
</dbReference>
<dbReference type="PROSITE" id="PS50111">
    <property type="entry name" value="CHEMOTAXIS_TRANSDUC_2"/>
    <property type="match status" value="1"/>
</dbReference>
<dbReference type="GO" id="GO:0007165">
    <property type="term" value="P:signal transduction"/>
    <property type="evidence" value="ECO:0007669"/>
    <property type="project" value="UniProtKB-KW"/>
</dbReference>
<evidence type="ECO:0000259" key="7">
    <source>
        <dbReference type="PROSITE" id="PS50111"/>
    </source>
</evidence>
<proteinExistence type="inferred from homology"/>
<evidence type="ECO:0000256" key="1">
    <source>
        <dbReference type="ARBA" id="ARBA00004370"/>
    </source>
</evidence>
<keyword evidence="6" id="KW-0812">Transmembrane</keyword>
<dbReference type="GO" id="GO:0006935">
    <property type="term" value="P:chemotaxis"/>
    <property type="evidence" value="ECO:0007669"/>
    <property type="project" value="UniProtKB-KW"/>
</dbReference>
<dbReference type="RefSeq" id="WP_246806255.1">
    <property type="nucleotide sequence ID" value="NZ_JACHBG010000003.1"/>
</dbReference>
<dbReference type="InterPro" id="IPR013587">
    <property type="entry name" value="Nitrate/nitrite_sensing"/>
</dbReference>
<dbReference type="FunFam" id="1.10.287.950:FF:000001">
    <property type="entry name" value="Methyl-accepting chemotaxis sensory transducer"/>
    <property type="match status" value="1"/>
</dbReference>
<dbReference type="SMART" id="SM00283">
    <property type="entry name" value="MA"/>
    <property type="match status" value="1"/>
</dbReference>
<evidence type="ECO:0000256" key="2">
    <source>
        <dbReference type="ARBA" id="ARBA00022500"/>
    </source>
</evidence>
<name>A0A7X0IQ05_9HYPH</name>
<evidence type="ECO:0000256" key="3">
    <source>
        <dbReference type="ARBA" id="ARBA00029447"/>
    </source>
</evidence>
<dbReference type="Proteomes" id="UP000565576">
    <property type="component" value="Unassembled WGS sequence"/>
</dbReference>
<keyword evidence="5" id="KW-0175">Coiled coil</keyword>
<comment type="similarity">
    <text evidence="3">Belongs to the methyl-accepting chemotaxis (MCP) protein family.</text>
</comment>
<dbReference type="SUPFAM" id="SSF58104">
    <property type="entry name" value="Methyl-accepting chemotaxis protein (MCP) signaling domain"/>
    <property type="match status" value="1"/>
</dbReference>
<comment type="caution">
    <text evidence="9">The sequence shown here is derived from an EMBL/GenBank/DDBJ whole genome shotgun (WGS) entry which is preliminary data.</text>
</comment>
<accession>A0A7X0IQ05</accession>
<comment type="subcellular location">
    <subcellularLocation>
        <location evidence="1">Membrane</location>
    </subcellularLocation>
</comment>